<dbReference type="Proteomes" id="UP000801428">
    <property type="component" value="Unassembled WGS sequence"/>
</dbReference>
<proteinExistence type="predicted"/>
<protein>
    <submittedName>
        <fullName evidence="1">Uncharacterized protein</fullName>
    </submittedName>
</protein>
<name>A0A9P4W614_CURKU</name>
<evidence type="ECO:0000313" key="1">
    <source>
        <dbReference type="EMBL" id="KAF2998229.1"/>
    </source>
</evidence>
<dbReference type="AlphaFoldDB" id="A0A9P4W614"/>
<reference evidence="1" key="1">
    <citation type="submission" date="2019-04" db="EMBL/GenBank/DDBJ databases">
        <title>Sequencing of skin fungus with MAO and IRED activity.</title>
        <authorList>
            <person name="Marsaioli A.J."/>
            <person name="Bonatto J.M.C."/>
            <person name="Reis Junior O."/>
        </authorList>
    </citation>
    <scope>NUCLEOTIDE SEQUENCE</scope>
    <source>
        <strain evidence="1">30M1</strain>
    </source>
</reference>
<accession>A0A9P4W614</accession>
<sequence length="159" mass="17957">MSGIFDDYVESHPEDVLPPDAISYLLGKIINFSFAKFAQQLSRDRQEQWQSLKSALESWKARLPASYAPFSHSGLHGNPFPSLWMLQPCHIAAQQYLAIAEMLLILNNPRLERESLSQHMSELVQDQALRICGMAWTTADEAAWVNSFGPMAFCELAQT</sequence>
<dbReference type="EMBL" id="SWKU01000020">
    <property type="protein sequence ID" value="KAF2998229.1"/>
    <property type="molecule type" value="Genomic_DNA"/>
</dbReference>
<keyword evidence="2" id="KW-1185">Reference proteome</keyword>
<gene>
    <name evidence="1" type="ORF">E8E13_005566</name>
</gene>
<dbReference type="OrthoDB" id="407832at2759"/>
<comment type="caution">
    <text evidence="1">The sequence shown here is derived from an EMBL/GenBank/DDBJ whole genome shotgun (WGS) entry which is preliminary data.</text>
</comment>
<organism evidence="1 2">
    <name type="scientific">Curvularia kusanoi</name>
    <name type="common">Cochliobolus kusanoi</name>
    <dbReference type="NCBI Taxonomy" id="90978"/>
    <lineage>
        <taxon>Eukaryota</taxon>
        <taxon>Fungi</taxon>
        <taxon>Dikarya</taxon>
        <taxon>Ascomycota</taxon>
        <taxon>Pezizomycotina</taxon>
        <taxon>Dothideomycetes</taxon>
        <taxon>Pleosporomycetidae</taxon>
        <taxon>Pleosporales</taxon>
        <taxon>Pleosporineae</taxon>
        <taxon>Pleosporaceae</taxon>
        <taxon>Curvularia</taxon>
    </lineage>
</organism>
<evidence type="ECO:0000313" key="2">
    <source>
        <dbReference type="Proteomes" id="UP000801428"/>
    </source>
</evidence>